<protein>
    <submittedName>
        <fullName evidence="1">Uncharacterized protein</fullName>
    </submittedName>
</protein>
<proteinExistence type="predicted"/>
<dbReference type="EMBL" id="LAZR01000001">
    <property type="protein sequence ID" value="KKO12146.1"/>
    <property type="molecule type" value="Genomic_DNA"/>
</dbReference>
<sequence length="39" mass="4322">MRYKALAGTLNALKVKSPRGKVGTWQGTMVKNLFKDDTP</sequence>
<evidence type="ECO:0000313" key="1">
    <source>
        <dbReference type="EMBL" id="KKO12146.1"/>
    </source>
</evidence>
<comment type="caution">
    <text evidence="1">The sequence shown here is derived from an EMBL/GenBank/DDBJ whole genome shotgun (WGS) entry which is preliminary data.</text>
</comment>
<accession>A0A0F9W4C7</accession>
<dbReference type="AlphaFoldDB" id="A0A0F9W4C7"/>
<name>A0A0F9W4C7_9ZZZZ</name>
<organism evidence="1">
    <name type="scientific">marine sediment metagenome</name>
    <dbReference type="NCBI Taxonomy" id="412755"/>
    <lineage>
        <taxon>unclassified sequences</taxon>
        <taxon>metagenomes</taxon>
        <taxon>ecological metagenomes</taxon>
    </lineage>
</organism>
<gene>
    <name evidence="1" type="ORF">LCGC14_0001540</name>
</gene>
<reference evidence="1" key="1">
    <citation type="journal article" date="2015" name="Nature">
        <title>Complex archaea that bridge the gap between prokaryotes and eukaryotes.</title>
        <authorList>
            <person name="Spang A."/>
            <person name="Saw J.H."/>
            <person name="Jorgensen S.L."/>
            <person name="Zaremba-Niedzwiedzka K."/>
            <person name="Martijn J."/>
            <person name="Lind A.E."/>
            <person name="van Eijk R."/>
            <person name="Schleper C."/>
            <person name="Guy L."/>
            <person name="Ettema T.J."/>
        </authorList>
    </citation>
    <scope>NUCLEOTIDE SEQUENCE</scope>
</reference>